<protein>
    <recommendedName>
        <fullName evidence="3">HEPN AbiU2-like domain-containing protein</fullName>
    </recommendedName>
</protein>
<organism evidence="1 2">
    <name type="scientific">Shinella curvata</name>
    <dbReference type="NCBI Taxonomy" id="1817964"/>
    <lineage>
        <taxon>Bacteria</taxon>
        <taxon>Pseudomonadati</taxon>
        <taxon>Pseudomonadota</taxon>
        <taxon>Alphaproteobacteria</taxon>
        <taxon>Hyphomicrobiales</taxon>
        <taxon>Rhizobiaceae</taxon>
        <taxon>Shinella</taxon>
    </lineage>
</organism>
<keyword evidence="2" id="KW-1185">Reference proteome</keyword>
<dbReference type="RefSeq" id="WP_244759485.1">
    <property type="nucleotide sequence ID" value="NZ_JALJCJ010000001.1"/>
</dbReference>
<dbReference type="Proteomes" id="UP001177080">
    <property type="component" value="Unassembled WGS sequence"/>
</dbReference>
<dbReference type="EMBL" id="WHSC02000001">
    <property type="protein sequence ID" value="MDO6119583.1"/>
    <property type="molecule type" value="Genomic_DNA"/>
</dbReference>
<gene>
    <name evidence="1" type="ORF">GB928_000150</name>
</gene>
<evidence type="ECO:0000313" key="2">
    <source>
        <dbReference type="Proteomes" id="UP001177080"/>
    </source>
</evidence>
<name>A0ABT8X816_9HYPH</name>
<comment type="caution">
    <text evidence="1">The sequence shown here is derived from an EMBL/GenBank/DDBJ whole genome shotgun (WGS) entry which is preliminary data.</text>
</comment>
<sequence>MRSDIRAALLDEFPELAAKNVILPKEVYAHFGLAFFKFALIEHSLINIIVFSTVGQKFAAGEVRKKSEWEQAFDAAEAKAVACTFGNLVRYAIEIQEFSSLADKLKEAKTLRDYFAHHFMREEAGFFSSEDGCWLLLEKIREVRRKAMSLEEDLKPRFEQMCLRFEIPLPTEGDISKVIERYLKEQEDALSDDNPNVGWEKNAL</sequence>
<reference evidence="1" key="1">
    <citation type="submission" date="2022-04" db="EMBL/GenBank/DDBJ databases">
        <title>Shinella lacus sp. nov., a novel member of the genus Shinella from water.</title>
        <authorList>
            <person name="Deng Y."/>
        </authorList>
    </citation>
    <scope>NUCLEOTIDE SEQUENCE</scope>
    <source>
        <strain evidence="1">JCM 31239</strain>
    </source>
</reference>
<accession>A0ABT8X816</accession>
<proteinExistence type="predicted"/>
<evidence type="ECO:0008006" key="3">
    <source>
        <dbReference type="Google" id="ProtNLM"/>
    </source>
</evidence>
<evidence type="ECO:0000313" key="1">
    <source>
        <dbReference type="EMBL" id="MDO6119583.1"/>
    </source>
</evidence>